<organism evidence="7 8">
    <name type="scientific">Mycolicibacterium fluoranthenivorans</name>
    <dbReference type="NCBI Taxonomy" id="258505"/>
    <lineage>
        <taxon>Bacteria</taxon>
        <taxon>Bacillati</taxon>
        <taxon>Actinomycetota</taxon>
        <taxon>Actinomycetes</taxon>
        <taxon>Mycobacteriales</taxon>
        <taxon>Mycobacteriaceae</taxon>
        <taxon>Mycolicibacterium</taxon>
    </lineage>
</organism>
<dbReference type="InterPro" id="IPR036388">
    <property type="entry name" value="WH-like_DNA-bd_sf"/>
</dbReference>
<dbReference type="PROSITE" id="PS50931">
    <property type="entry name" value="HTH_LYSR"/>
    <property type="match status" value="1"/>
</dbReference>
<dbReference type="EMBL" id="JAANOW010000001">
    <property type="protein sequence ID" value="NIH96225.1"/>
    <property type="molecule type" value="Genomic_DNA"/>
</dbReference>
<evidence type="ECO:0000256" key="4">
    <source>
        <dbReference type="ARBA" id="ARBA00023163"/>
    </source>
</evidence>
<evidence type="ECO:0000313" key="8">
    <source>
        <dbReference type="Proteomes" id="UP000547444"/>
    </source>
</evidence>
<evidence type="ECO:0000256" key="5">
    <source>
        <dbReference type="SAM" id="MobiDB-lite"/>
    </source>
</evidence>
<keyword evidence="4" id="KW-0804">Transcription</keyword>
<reference evidence="7 8" key="1">
    <citation type="submission" date="2020-03" db="EMBL/GenBank/DDBJ databases">
        <title>Sequencing the genomes of 1000 actinobacteria strains.</title>
        <authorList>
            <person name="Klenk H.-P."/>
        </authorList>
    </citation>
    <scope>NUCLEOTIDE SEQUENCE [LARGE SCALE GENOMIC DNA]</scope>
    <source>
        <strain evidence="7 8">DSM 44556</strain>
    </source>
</reference>
<dbReference type="Pfam" id="PF00126">
    <property type="entry name" value="HTH_1"/>
    <property type="match status" value="1"/>
</dbReference>
<dbReference type="InterPro" id="IPR005119">
    <property type="entry name" value="LysR_subst-bd"/>
</dbReference>
<dbReference type="RefSeq" id="WP_167159748.1">
    <property type="nucleotide sequence ID" value="NZ_JAANOW010000001.1"/>
</dbReference>
<feature type="domain" description="HTH lysR-type" evidence="6">
    <location>
        <begin position="1"/>
        <end position="58"/>
    </location>
</feature>
<evidence type="ECO:0000256" key="1">
    <source>
        <dbReference type="ARBA" id="ARBA00009437"/>
    </source>
</evidence>
<name>A0A7X5U0M7_9MYCO</name>
<keyword evidence="8" id="KW-1185">Reference proteome</keyword>
<dbReference type="InterPro" id="IPR050389">
    <property type="entry name" value="LysR-type_TF"/>
</dbReference>
<dbReference type="Gene3D" id="3.40.190.10">
    <property type="entry name" value="Periplasmic binding protein-like II"/>
    <property type="match status" value="2"/>
</dbReference>
<dbReference type="GO" id="GO:0003677">
    <property type="term" value="F:DNA binding"/>
    <property type="evidence" value="ECO:0007669"/>
    <property type="project" value="UniProtKB-KW"/>
</dbReference>
<dbReference type="Gene3D" id="1.10.10.10">
    <property type="entry name" value="Winged helix-like DNA-binding domain superfamily/Winged helix DNA-binding domain"/>
    <property type="match status" value="1"/>
</dbReference>
<proteinExistence type="inferred from homology"/>
<dbReference type="InterPro" id="IPR000847">
    <property type="entry name" value="LysR_HTH_N"/>
</dbReference>
<accession>A0A7X5U0M7</accession>
<gene>
    <name evidence="7" type="ORF">FHU31_003181</name>
</gene>
<dbReference type="CDD" id="cd08460">
    <property type="entry name" value="PBP2_DntR_like_1"/>
    <property type="match status" value="1"/>
</dbReference>
<protein>
    <submittedName>
        <fullName evidence="7">DNA-binding transcriptional LysR family regulator</fullName>
    </submittedName>
</protein>
<dbReference type="PANTHER" id="PTHR30118">
    <property type="entry name" value="HTH-TYPE TRANSCRIPTIONAL REGULATOR LEUO-RELATED"/>
    <property type="match status" value="1"/>
</dbReference>
<evidence type="ECO:0000256" key="2">
    <source>
        <dbReference type="ARBA" id="ARBA00023015"/>
    </source>
</evidence>
<dbReference type="PANTHER" id="PTHR30118:SF15">
    <property type="entry name" value="TRANSCRIPTIONAL REGULATORY PROTEIN"/>
    <property type="match status" value="1"/>
</dbReference>
<dbReference type="InterPro" id="IPR036390">
    <property type="entry name" value="WH_DNA-bd_sf"/>
</dbReference>
<evidence type="ECO:0000259" key="6">
    <source>
        <dbReference type="PROSITE" id="PS50931"/>
    </source>
</evidence>
<dbReference type="GO" id="GO:0003700">
    <property type="term" value="F:DNA-binding transcription factor activity"/>
    <property type="evidence" value="ECO:0007669"/>
    <property type="project" value="InterPro"/>
</dbReference>
<keyword evidence="3 7" id="KW-0238">DNA-binding</keyword>
<dbReference type="SUPFAM" id="SSF53850">
    <property type="entry name" value="Periplasmic binding protein-like II"/>
    <property type="match status" value="1"/>
</dbReference>
<comment type="similarity">
    <text evidence="1">Belongs to the LysR transcriptional regulatory family.</text>
</comment>
<feature type="region of interest" description="Disordered" evidence="5">
    <location>
        <begin position="296"/>
        <end position="320"/>
    </location>
</feature>
<comment type="caution">
    <text evidence="7">The sequence shown here is derived from an EMBL/GenBank/DDBJ whole genome shotgun (WGS) entry which is preliminary data.</text>
</comment>
<sequence length="320" mass="34523">MDLNLLRVLDTLLQESSVTAAAERLGTSPPAVSRSLSRLRRITGDQLLVRAGQALVPTPRALAIRDTLHTLLGQADQLLRPGGEFDPTTISETFTVQVSDLFLTSVADPLLETLQREAPGVNVIFLPETLEGTTALRRGDVDVELGVLSHLDPETRHQTLAETTLLGVARATNPLFDGPIGAARFAGAAHIGISRLGKRRGPIDDALTRLGLHRRVAVVVPSHTSAMLLARSTDLVALTAPVWSDTIVAELGLATFPIPLDLLPMTIGVAWHPRNDIDPAHRWFRTQLSRAFIQAQQTSPEEEQREPAHAQGVGVATRNG</sequence>
<evidence type="ECO:0000313" key="7">
    <source>
        <dbReference type="EMBL" id="NIH96225.1"/>
    </source>
</evidence>
<keyword evidence="2" id="KW-0805">Transcription regulation</keyword>
<dbReference type="Proteomes" id="UP000547444">
    <property type="component" value="Unassembled WGS sequence"/>
</dbReference>
<dbReference type="SUPFAM" id="SSF46785">
    <property type="entry name" value="Winged helix' DNA-binding domain"/>
    <property type="match status" value="1"/>
</dbReference>
<dbReference type="AlphaFoldDB" id="A0A7X5U0M7"/>
<evidence type="ECO:0000256" key="3">
    <source>
        <dbReference type="ARBA" id="ARBA00023125"/>
    </source>
</evidence>
<dbReference type="Pfam" id="PF03466">
    <property type="entry name" value="LysR_substrate"/>
    <property type="match status" value="1"/>
</dbReference>